<accession>A0A446B9B6</accession>
<evidence type="ECO:0000259" key="3">
    <source>
        <dbReference type="Pfam" id="PF10373"/>
    </source>
</evidence>
<dbReference type="GO" id="GO:0005697">
    <property type="term" value="C:telomerase holoenzyme complex"/>
    <property type="evidence" value="ECO:0007669"/>
    <property type="project" value="TreeGrafter"/>
</dbReference>
<dbReference type="PANTHER" id="PTHR15696:SF0">
    <property type="entry name" value="TELOMERASE-BINDING PROTEIN EST1A"/>
    <property type="match status" value="1"/>
</dbReference>
<evidence type="ECO:0000256" key="2">
    <source>
        <dbReference type="SAM" id="MobiDB-lite"/>
    </source>
</evidence>
<feature type="compositionally biased region" description="Low complexity" evidence="2">
    <location>
        <begin position="83"/>
        <end position="97"/>
    </location>
</feature>
<comment type="function">
    <text evidence="1">Plays a role in nonsense-mediated mRNA decay.</text>
</comment>
<name>A0A446B9B6_9PEZI</name>
<dbReference type="GO" id="GO:0000184">
    <property type="term" value="P:nuclear-transcribed mRNA catabolic process, nonsense-mediated decay"/>
    <property type="evidence" value="ECO:0007669"/>
    <property type="project" value="UniProtKB-KW"/>
</dbReference>
<feature type="region of interest" description="Disordered" evidence="2">
    <location>
        <begin position="828"/>
        <end position="866"/>
    </location>
</feature>
<dbReference type="InterPro" id="IPR011990">
    <property type="entry name" value="TPR-like_helical_dom_sf"/>
</dbReference>
<dbReference type="Gene3D" id="1.25.40.10">
    <property type="entry name" value="Tetratricopeptide repeat domain"/>
    <property type="match status" value="1"/>
</dbReference>
<dbReference type="GO" id="GO:0070034">
    <property type="term" value="F:telomerase RNA binding"/>
    <property type="evidence" value="ECO:0007669"/>
    <property type="project" value="TreeGrafter"/>
</dbReference>
<feature type="compositionally biased region" description="Polar residues" evidence="2">
    <location>
        <begin position="841"/>
        <end position="850"/>
    </location>
</feature>
<dbReference type="InterPro" id="IPR045153">
    <property type="entry name" value="Est1/Ebs1-like"/>
</dbReference>
<feature type="compositionally biased region" description="Low complexity" evidence="2">
    <location>
        <begin position="35"/>
        <end position="45"/>
    </location>
</feature>
<feature type="region of interest" description="Disordered" evidence="2">
    <location>
        <begin position="301"/>
        <end position="329"/>
    </location>
</feature>
<comment type="subcellular location">
    <subcellularLocation>
        <location evidence="1">Nucleus</location>
    </subcellularLocation>
</comment>
<feature type="compositionally biased region" description="Basic and acidic residues" evidence="2">
    <location>
        <begin position="152"/>
        <end position="168"/>
    </location>
</feature>
<feature type="region of interest" description="Disordered" evidence="2">
    <location>
        <begin position="33"/>
        <end position="62"/>
    </location>
</feature>
<feature type="region of interest" description="Disordered" evidence="2">
    <location>
        <begin position="603"/>
        <end position="625"/>
    </location>
</feature>
<protein>
    <recommendedName>
        <fullName evidence="1">Nonsense-mediated mRNA decay factor</fullName>
    </recommendedName>
</protein>
<dbReference type="FunFam" id="1.25.40.10:FF:000202">
    <property type="entry name" value="Unplaced genomic scaffold supercont1.7, whole genome shotgun sequence"/>
    <property type="match status" value="1"/>
</dbReference>
<dbReference type="EMBL" id="OUUZ01000001">
    <property type="protein sequence ID" value="SPQ19095.1"/>
    <property type="molecule type" value="Genomic_DNA"/>
</dbReference>
<organism evidence="4 5">
    <name type="scientific">Thermothielavioides terrestris</name>
    <dbReference type="NCBI Taxonomy" id="2587410"/>
    <lineage>
        <taxon>Eukaryota</taxon>
        <taxon>Fungi</taxon>
        <taxon>Dikarya</taxon>
        <taxon>Ascomycota</taxon>
        <taxon>Pezizomycotina</taxon>
        <taxon>Sordariomycetes</taxon>
        <taxon>Sordariomycetidae</taxon>
        <taxon>Sordariales</taxon>
        <taxon>Chaetomiaceae</taxon>
        <taxon>Thermothielavioides</taxon>
    </lineage>
</organism>
<feature type="region of interest" description="Disordered" evidence="2">
    <location>
        <begin position="82"/>
        <end position="195"/>
    </location>
</feature>
<feature type="compositionally biased region" description="Low complexity" evidence="2">
    <location>
        <begin position="113"/>
        <end position="125"/>
    </location>
</feature>
<evidence type="ECO:0000313" key="5">
    <source>
        <dbReference type="Proteomes" id="UP000289323"/>
    </source>
</evidence>
<proteinExistence type="predicted"/>
<dbReference type="Pfam" id="PF10373">
    <property type="entry name" value="EST1_DNA_bind"/>
    <property type="match status" value="1"/>
</dbReference>
<dbReference type="InterPro" id="IPR018834">
    <property type="entry name" value="DNA/RNA-bd_Est1-type"/>
</dbReference>
<feature type="region of interest" description="Disordered" evidence="2">
    <location>
        <begin position="720"/>
        <end position="745"/>
    </location>
</feature>
<reference evidence="4 5" key="1">
    <citation type="submission" date="2018-04" db="EMBL/GenBank/DDBJ databases">
        <authorList>
            <person name="Huttner S."/>
            <person name="Dainat J."/>
        </authorList>
    </citation>
    <scope>NUCLEOTIDE SEQUENCE [LARGE SCALE GENOMIC DNA]</scope>
</reference>
<dbReference type="Proteomes" id="UP000289323">
    <property type="component" value="Unassembled WGS sequence"/>
</dbReference>
<gene>
    <name evidence="4" type="ORF">TT172_LOCUS1514</name>
</gene>
<evidence type="ECO:0000256" key="1">
    <source>
        <dbReference type="RuleBase" id="RU369098"/>
    </source>
</evidence>
<feature type="domain" description="DNA/RNA-binding" evidence="3">
    <location>
        <begin position="454"/>
        <end position="562"/>
    </location>
</feature>
<keyword evidence="1" id="KW-0539">Nucleus</keyword>
<evidence type="ECO:0000313" key="4">
    <source>
        <dbReference type="EMBL" id="SPQ19095.1"/>
    </source>
</evidence>
<feature type="region of interest" description="Disordered" evidence="2">
    <location>
        <begin position="229"/>
        <end position="260"/>
    </location>
</feature>
<dbReference type="SUPFAM" id="SSF48452">
    <property type="entry name" value="TPR-like"/>
    <property type="match status" value="1"/>
</dbReference>
<keyword evidence="1" id="KW-0866">Nonsense-mediated mRNA decay</keyword>
<dbReference type="AlphaFoldDB" id="A0A446B9B6"/>
<dbReference type="GO" id="GO:0042162">
    <property type="term" value="F:telomeric DNA binding"/>
    <property type="evidence" value="ECO:0007669"/>
    <property type="project" value="TreeGrafter"/>
</dbReference>
<dbReference type="PANTHER" id="PTHR15696">
    <property type="entry name" value="SMG-7 SUPPRESSOR WITH MORPHOLOGICAL EFFECT ON GENITALIA PROTEIN 7"/>
    <property type="match status" value="1"/>
</dbReference>
<sequence>MDLDKKWNAHLRRASRKPKVCPLCRQAIAISSPQTTATATATATAVPDQPDLQNGNAEPGRMGFEKHLADFHAELLEEKTTQAEKAAWIQEQWEAAQSSGDRDGGSKLGAHSPLASPRAPKAAAAGEGVQPHPPRPSSRRKAVGPDSSAAVPDDRPSKSPTPKREGSRSRSVSPPKRSKARAGVHPGIGIGVDEFDRGTYQKGRLWTSDDTTAPPLRPYDKSNVATYQRQRQFSGSAPKSHRQSHTLPARAAPTSPADDESIEMIKEPETRPISQEQLVAEVKGIYAGLVMVESKCIEVDNNQSSQHDPASKLNNNAQGPQTGPSGKLNNDQWQALIALHRTLLHEHHDFFLASQHPSASPALRRLAAKYAMPARMWRHGIHSFLELLRHRLPASLDHMLTFIYMAYSMMALLYETVPAFEDTWIECLGDLGRYRMAIEDDDIRDREVWTSVSRHWYSRASDKSPTTGRLYHHLAILARPNAQQQLYYYAKSLCVEMPFPSARESIMTLFEPIMSRTPNPQQARLPPAELYFVRTHGILFSGKQEEDLEPSITQFLQLIDNHINRSTRRWLESGYHIGIANICAILGYGDETNPIAQALKIARPKDPESQDQPMQDSGSEVPLPQVDASKQFPNARRLFKSTYDIVCRRFGDPNTLPFIHVTLVFIHHLTFCPEAMAHVAPHFPWKLTAFMLNTLIGSSQNVSQALVRLLESGAMFPGWKETQEEEERNEGAFGEPRPRAPKRRPLPEDFALRGFPFVESYFPDGWFSTEEKIDDDDKYFEVPSMIEERKERVVWLGRRIAEREGGRWLRFDQETGRFGVSPEYEVDLDLEVPGPLPPTPASGSSPQSKPAESFDCGELPDAGAVA</sequence>